<dbReference type="GO" id="GO:0003924">
    <property type="term" value="F:GTPase activity"/>
    <property type="evidence" value="ECO:0007669"/>
    <property type="project" value="UniProtKB-UniRule"/>
</dbReference>
<feature type="binding site" evidence="8">
    <location>
        <position position="249"/>
    </location>
    <ligand>
        <name>Mg(2+)</name>
        <dbReference type="ChEBI" id="CHEBI:18420"/>
    </ligand>
</feature>
<feature type="binding site" evidence="7">
    <location>
        <begin position="247"/>
        <end position="251"/>
    </location>
    <ligand>
        <name>GTP</name>
        <dbReference type="ChEBI" id="CHEBI:37565"/>
    </ligand>
</feature>
<dbReference type="CDD" id="cd01878">
    <property type="entry name" value="HflX"/>
    <property type="match status" value="1"/>
</dbReference>
<keyword evidence="1 6" id="KW-0963">Cytoplasm</keyword>
<dbReference type="InterPro" id="IPR006073">
    <property type="entry name" value="GTP-bd"/>
</dbReference>
<comment type="cofactor">
    <cofactor evidence="8">
        <name>Mg(2+)</name>
        <dbReference type="ChEBI" id="CHEBI:18420"/>
    </cofactor>
</comment>
<keyword evidence="5 6" id="KW-0342">GTP-binding</keyword>
<sequence>MKEFVISEAQVETAVLVGLITKTQDERKTNEYLDELAFLAETAGAEVVKRFTQKLDQANSVTYVGKGKLDEIKQYIKDEEEAEREIGMVIFDDELSAKQIRNIEAELKVKILDRTSLILDIFAMRAQTANAKTQVELAQYKYMLPRLQRLWTHLERQGGGSGAGGGKGSVGLRGPGETQLEMDRRIILNRMSLLKERLAEIDKQKATQRKNRGRLIRVALVGYTNVGKSTLMNLLAKSEVFAENKLFATLDTTVRKVIIDNLPFLLSDTVGFIRKLPTDLVDSFKSTLDEVREADLLLHVVDISHPDFEEQIDVVNKTLADIGAAGKPMVLIFNKIDAYTYVKKDEDDLTPRTKENLSLEELMRTWMAKMEDNCMFISAREKTNIEEMKTMVYQRVKELHVQKYPYNDFLYQIYDENGEV</sequence>
<dbReference type="EMBL" id="DYVX01000014">
    <property type="protein sequence ID" value="HJF91158.1"/>
    <property type="molecule type" value="Genomic_DNA"/>
</dbReference>
<feature type="binding site" evidence="7">
    <location>
        <begin position="378"/>
        <end position="380"/>
    </location>
    <ligand>
        <name>GTP</name>
        <dbReference type="ChEBI" id="CHEBI:37565"/>
    </ligand>
</feature>
<dbReference type="InterPro" id="IPR005225">
    <property type="entry name" value="Small_GTP-bd"/>
</dbReference>
<dbReference type="NCBIfam" id="TIGR00231">
    <property type="entry name" value="small_GTP"/>
    <property type="match status" value="1"/>
</dbReference>
<evidence type="ECO:0000313" key="10">
    <source>
        <dbReference type="EMBL" id="HJF91158.1"/>
    </source>
</evidence>
<comment type="function">
    <text evidence="6">GTPase that associates with the 50S ribosomal subunit and may have a role during protein synthesis or ribosome biogenesis.</text>
</comment>
<reference evidence="10" key="2">
    <citation type="submission" date="2021-09" db="EMBL/GenBank/DDBJ databases">
        <authorList>
            <person name="Gilroy R."/>
        </authorList>
    </citation>
    <scope>NUCLEOTIDE SEQUENCE</scope>
    <source>
        <strain evidence="10">CHK55-1828</strain>
    </source>
</reference>
<dbReference type="InterPro" id="IPR016496">
    <property type="entry name" value="GTPase_HflX"/>
</dbReference>
<accession>A0A921HUP0</accession>
<dbReference type="FunFam" id="3.40.50.11060:FF:000001">
    <property type="entry name" value="GTPase HflX"/>
    <property type="match status" value="1"/>
</dbReference>
<dbReference type="GO" id="GO:0043022">
    <property type="term" value="F:ribosome binding"/>
    <property type="evidence" value="ECO:0007669"/>
    <property type="project" value="TreeGrafter"/>
</dbReference>
<evidence type="ECO:0000256" key="5">
    <source>
        <dbReference type="ARBA" id="ARBA00023134"/>
    </source>
</evidence>
<dbReference type="Gene3D" id="3.40.50.11060">
    <property type="entry name" value="GTPase HflX, N-terminal domain"/>
    <property type="match status" value="1"/>
</dbReference>
<dbReference type="InterPro" id="IPR025121">
    <property type="entry name" value="GTPase_HflX_N"/>
</dbReference>
<name>A0A921HUP0_9BACT</name>
<dbReference type="AlphaFoldDB" id="A0A921HUP0"/>
<feature type="domain" description="Hflx-type G" evidence="9">
    <location>
        <begin position="216"/>
        <end position="400"/>
    </location>
</feature>
<evidence type="ECO:0000256" key="1">
    <source>
        <dbReference type="ARBA" id="ARBA00022490"/>
    </source>
</evidence>
<keyword evidence="2 8" id="KW-0479">Metal-binding</keyword>
<evidence type="ECO:0000313" key="11">
    <source>
        <dbReference type="Proteomes" id="UP000717835"/>
    </source>
</evidence>
<comment type="caution">
    <text evidence="10">The sequence shown here is derived from an EMBL/GenBank/DDBJ whole genome shotgun (WGS) entry which is preliminary data.</text>
</comment>
<comment type="subcellular location">
    <subcellularLocation>
        <location evidence="6">Cytoplasm</location>
    </subcellularLocation>
    <text evidence="6">May associate with membranes.</text>
</comment>
<dbReference type="InterPro" id="IPR032305">
    <property type="entry name" value="GTP-bd_M"/>
</dbReference>
<comment type="similarity">
    <text evidence="6">Belongs to the TRAFAC class OBG-HflX-like GTPase superfamily. HflX GTPase family.</text>
</comment>
<dbReference type="InterPro" id="IPR042108">
    <property type="entry name" value="GTPase_HflX_N_sf"/>
</dbReference>
<keyword evidence="3 6" id="KW-0547">Nucleotide-binding</keyword>
<evidence type="ECO:0000256" key="2">
    <source>
        <dbReference type="ARBA" id="ARBA00022723"/>
    </source>
</evidence>
<dbReference type="Gene3D" id="6.10.250.2860">
    <property type="match status" value="1"/>
</dbReference>
<protein>
    <recommendedName>
        <fullName evidence="6">GTPase HflX</fullName>
    </recommendedName>
    <alternativeName>
        <fullName evidence="6">GTP-binding protein HflX</fullName>
    </alternativeName>
</protein>
<evidence type="ECO:0000259" key="9">
    <source>
        <dbReference type="PROSITE" id="PS51705"/>
    </source>
</evidence>
<dbReference type="Pfam" id="PF13167">
    <property type="entry name" value="GTP-bdg_N"/>
    <property type="match status" value="1"/>
</dbReference>
<proteinExistence type="inferred from homology"/>
<dbReference type="FunFam" id="3.40.50.300:FF:000955">
    <property type="entry name" value="GTPase HflX"/>
    <property type="match status" value="1"/>
</dbReference>
<dbReference type="SUPFAM" id="SSF52540">
    <property type="entry name" value="P-loop containing nucleoside triphosphate hydrolases"/>
    <property type="match status" value="1"/>
</dbReference>
<dbReference type="Gene3D" id="3.40.50.300">
    <property type="entry name" value="P-loop containing nucleotide triphosphate hydrolases"/>
    <property type="match status" value="1"/>
</dbReference>
<evidence type="ECO:0000256" key="4">
    <source>
        <dbReference type="ARBA" id="ARBA00022842"/>
    </source>
</evidence>
<dbReference type="PROSITE" id="PS51705">
    <property type="entry name" value="G_HFLX"/>
    <property type="match status" value="1"/>
</dbReference>
<comment type="subunit">
    <text evidence="6">Monomer. Associates with the 50S ribosomal subunit.</text>
</comment>
<keyword evidence="4 8" id="KW-0460">Magnesium</keyword>
<gene>
    <name evidence="6 10" type="primary">hflX</name>
    <name evidence="10" type="ORF">K8W02_02035</name>
</gene>
<evidence type="ECO:0000256" key="7">
    <source>
        <dbReference type="PIRSR" id="PIRSR006809-1"/>
    </source>
</evidence>
<dbReference type="InterPro" id="IPR030394">
    <property type="entry name" value="G_HFLX_dom"/>
</dbReference>
<dbReference type="RefSeq" id="WP_276825839.1">
    <property type="nucleotide sequence ID" value="NZ_DYVX01000014.1"/>
</dbReference>
<reference evidence="10" key="1">
    <citation type="journal article" date="2021" name="PeerJ">
        <title>Extensive microbial diversity within the chicken gut microbiome revealed by metagenomics and culture.</title>
        <authorList>
            <person name="Gilroy R."/>
            <person name="Ravi A."/>
            <person name="Getino M."/>
            <person name="Pursley I."/>
            <person name="Horton D.L."/>
            <person name="Alikhan N.F."/>
            <person name="Baker D."/>
            <person name="Gharbi K."/>
            <person name="Hall N."/>
            <person name="Watson M."/>
            <person name="Adriaenssens E.M."/>
            <person name="Foster-Nyarko E."/>
            <person name="Jarju S."/>
            <person name="Secka A."/>
            <person name="Antonio M."/>
            <person name="Oren A."/>
            <person name="Chaudhuri R.R."/>
            <person name="La Ragione R."/>
            <person name="Hildebrand F."/>
            <person name="Pallen M.J."/>
        </authorList>
    </citation>
    <scope>NUCLEOTIDE SEQUENCE</scope>
    <source>
        <strain evidence="10">CHK55-1828</strain>
    </source>
</reference>
<dbReference type="NCBIfam" id="TIGR03156">
    <property type="entry name" value="GTP_HflX"/>
    <property type="match status" value="1"/>
</dbReference>
<evidence type="ECO:0000256" key="3">
    <source>
        <dbReference type="ARBA" id="ARBA00022741"/>
    </source>
</evidence>
<dbReference type="PIRSF" id="PIRSF006809">
    <property type="entry name" value="GTP-binding_hflX_prd"/>
    <property type="match status" value="1"/>
</dbReference>
<feature type="binding site" evidence="8">
    <location>
        <position position="229"/>
    </location>
    <ligand>
        <name>Mg(2+)</name>
        <dbReference type="ChEBI" id="CHEBI:18420"/>
    </ligand>
</feature>
<feature type="binding site" evidence="7">
    <location>
        <begin position="268"/>
        <end position="271"/>
    </location>
    <ligand>
        <name>GTP</name>
        <dbReference type="ChEBI" id="CHEBI:37565"/>
    </ligand>
</feature>
<dbReference type="GO" id="GO:0005737">
    <property type="term" value="C:cytoplasm"/>
    <property type="evidence" value="ECO:0007669"/>
    <property type="project" value="UniProtKB-SubCell"/>
</dbReference>
<organism evidence="10 11">
    <name type="scientific">Mediterranea massiliensis</name>
    <dbReference type="NCBI Taxonomy" id="1841865"/>
    <lineage>
        <taxon>Bacteria</taxon>
        <taxon>Pseudomonadati</taxon>
        <taxon>Bacteroidota</taxon>
        <taxon>Bacteroidia</taxon>
        <taxon>Bacteroidales</taxon>
        <taxon>Bacteroidaceae</taxon>
        <taxon>Mediterranea</taxon>
    </lineage>
</organism>
<dbReference type="Pfam" id="PF01926">
    <property type="entry name" value="MMR_HSR1"/>
    <property type="match status" value="1"/>
</dbReference>
<feature type="binding site" evidence="7">
    <location>
        <begin position="222"/>
        <end position="229"/>
    </location>
    <ligand>
        <name>GTP</name>
        <dbReference type="ChEBI" id="CHEBI:37565"/>
    </ligand>
</feature>
<dbReference type="GO" id="GO:0005525">
    <property type="term" value="F:GTP binding"/>
    <property type="evidence" value="ECO:0007669"/>
    <property type="project" value="UniProtKB-UniRule"/>
</dbReference>
<dbReference type="Proteomes" id="UP000717835">
    <property type="component" value="Unassembled WGS sequence"/>
</dbReference>
<evidence type="ECO:0000256" key="6">
    <source>
        <dbReference type="HAMAP-Rule" id="MF_00900"/>
    </source>
</evidence>
<dbReference type="Pfam" id="PF16360">
    <property type="entry name" value="GTP-bdg_M"/>
    <property type="match status" value="1"/>
</dbReference>
<evidence type="ECO:0000256" key="8">
    <source>
        <dbReference type="PIRSR" id="PIRSR006809-2"/>
    </source>
</evidence>
<dbReference type="PANTHER" id="PTHR10229:SF0">
    <property type="entry name" value="GTP-BINDING PROTEIN 6-RELATED"/>
    <property type="match status" value="1"/>
</dbReference>
<dbReference type="PRINTS" id="PR00326">
    <property type="entry name" value="GTP1OBG"/>
</dbReference>
<dbReference type="InterPro" id="IPR027417">
    <property type="entry name" value="P-loop_NTPase"/>
</dbReference>
<dbReference type="HAMAP" id="MF_00900">
    <property type="entry name" value="GTPase_HflX"/>
    <property type="match status" value="1"/>
</dbReference>
<feature type="binding site" evidence="7">
    <location>
        <begin position="334"/>
        <end position="337"/>
    </location>
    <ligand>
        <name>GTP</name>
        <dbReference type="ChEBI" id="CHEBI:37565"/>
    </ligand>
</feature>
<dbReference type="PANTHER" id="PTHR10229">
    <property type="entry name" value="GTP-BINDING PROTEIN HFLX"/>
    <property type="match status" value="1"/>
</dbReference>
<dbReference type="GO" id="GO:0046872">
    <property type="term" value="F:metal ion binding"/>
    <property type="evidence" value="ECO:0007669"/>
    <property type="project" value="UniProtKB-KW"/>
</dbReference>